<evidence type="ECO:0000256" key="1">
    <source>
        <dbReference type="ARBA" id="ARBA00022485"/>
    </source>
</evidence>
<dbReference type="RefSeq" id="WP_138790035.1">
    <property type="nucleotide sequence ID" value="NZ_JBHTGQ010000021.1"/>
</dbReference>
<keyword evidence="7" id="KW-1185">Reference proteome</keyword>
<proteinExistence type="predicted"/>
<evidence type="ECO:0000256" key="2">
    <source>
        <dbReference type="ARBA" id="ARBA00022723"/>
    </source>
</evidence>
<name>A0ABW2V265_9BACL</name>
<evidence type="ECO:0000256" key="3">
    <source>
        <dbReference type="ARBA" id="ARBA00023002"/>
    </source>
</evidence>
<comment type="caution">
    <text evidence="6">The sequence shown here is derived from an EMBL/GenBank/DDBJ whole genome shotgun (WGS) entry which is preliminary data.</text>
</comment>
<evidence type="ECO:0000256" key="4">
    <source>
        <dbReference type="ARBA" id="ARBA00023004"/>
    </source>
</evidence>
<dbReference type="SUPFAM" id="SSF51905">
    <property type="entry name" value="FAD/NAD(P)-binding domain"/>
    <property type="match status" value="1"/>
</dbReference>
<dbReference type="PANTHER" id="PTHR43498">
    <property type="entry name" value="FERREDOXIN:COB-COM HETERODISULFIDE REDUCTASE SUBUNIT A"/>
    <property type="match status" value="1"/>
</dbReference>
<dbReference type="PANTHER" id="PTHR43498:SF1">
    <property type="entry name" value="COB--COM HETERODISULFIDE REDUCTASE IRON-SULFUR SUBUNIT A"/>
    <property type="match status" value="1"/>
</dbReference>
<protein>
    <submittedName>
        <fullName evidence="6">FAD-dependent oxidoreductase</fullName>
        <ecNumber evidence="6">1.-.-.-</ecNumber>
    </submittedName>
</protein>
<keyword evidence="3 6" id="KW-0560">Oxidoreductase</keyword>
<dbReference type="EMBL" id="JBHTGQ010000021">
    <property type="protein sequence ID" value="MFC7750237.1"/>
    <property type="molecule type" value="Genomic_DNA"/>
</dbReference>
<evidence type="ECO:0000313" key="6">
    <source>
        <dbReference type="EMBL" id="MFC7750237.1"/>
    </source>
</evidence>
<keyword evidence="2" id="KW-0479">Metal-binding</keyword>
<dbReference type="GO" id="GO:0016491">
    <property type="term" value="F:oxidoreductase activity"/>
    <property type="evidence" value="ECO:0007669"/>
    <property type="project" value="UniProtKB-KW"/>
</dbReference>
<gene>
    <name evidence="6" type="ORF">ACFQWB_09890</name>
</gene>
<keyword evidence="5" id="KW-0411">Iron-sulfur</keyword>
<sequence>MNEYRVDVAVLGGGPAGIAAAVAAARNGARTLLAERYGFLGGMSTLALVYPWMTFHTAAGEQVIRGIAQEIVDRLMRRNASPGHLRDTIGFVHTLTPYHPEAFKVLAFDMLQEAGAELLLHAWAVDADCVGGELRSVTLQTKSGPVRVRARMFVDATGDGDIAAFAGAPWEQGNANGKTQPMTMKFRMRGVDFSEIKAYMRRHPEDFYRKSLISELDRLPLTGVAGFYSKWREAALPIPRDGVLLFAGPGEDEAVVNVSRVSGLNPMDARDLTSAEIEGRRQVEMIESFLRQSIPGFGRARVTQVGTQIGVRETRRIAGKYVLTGEDVLTGRRFPDAVARSGYPIDIHQPEGKGVTEGFIEAGGAYDIPYRCLLPQGVFNLVMAGRCLSASHEAQATARLTPSCMALGQAAGTAAALAAADGRSAEDVPIELLQERLLRGGAELGLDHDITPEPREGAS</sequence>
<dbReference type="Pfam" id="PF12831">
    <property type="entry name" value="FAD_oxidored"/>
    <property type="match status" value="1"/>
</dbReference>
<dbReference type="Proteomes" id="UP001596528">
    <property type="component" value="Unassembled WGS sequence"/>
</dbReference>
<reference evidence="7" key="1">
    <citation type="journal article" date="2019" name="Int. J. Syst. Evol. Microbiol.">
        <title>The Global Catalogue of Microorganisms (GCM) 10K type strain sequencing project: providing services to taxonomists for standard genome sequencing and annotation.</title>
        <authorList>
            <consortium name="The Broad Institute Genomics Platform"/>
            <consortium name="The Broad Institute Genome Sequencing Center for Infectious Disease"/>
            <person name="Wu L."/>
            <person name="Ma J."/>
        </authorList>
    </citation>
    <scope>NUCLEOTIDE SEQUENCE [LARGE SCALE GENOMIC DNA]</scope>
    <source>
        <strain evidence="7">JCM 18657</strain>
    </source>
</reference>
<keyword evidence="1" id="KW-0004">4Fe-4S</keyword>
<dbReference type="InterPro" id="IPR039650">
    <property type="entry name" value="HdrA-like"/>
</dbReference>
<dbReference type="EC" id="1.-.-.-" evidence="6"/>
<evidence type="ECO:0000313" key="7">
    <source>
        <dbReference type="Proteomes" id="UP001596528"/>
    </source>
</evidence>
<dbReference type="Gene3D" id="3.50.50.60">
    <property type="entry name" value="FAD/NAD(P)-binding domain"/>
    <property type="match status" value="1"/>
</dbReference>
<accession>A0ABW2V265</accession>
<keyword evidence="4" id="KW-0408">Iron</keyword>
<evidence type="ECO:0000256" key="5">
    <source>
        <dbReference type="ARBA" id="ARBA00023014"/>
    </source>
</evidence>
<organism evidence="6 7">
    <name type="scientific">Paenibacillus thermoaerophilus</name>
    <dbReference type="NCBI Taxonomy" id="1215385"/>
    <lineage>
        <taxon>Bacteria</taxon>
        <taxon>Bacillati</taxon>
        <taxon>Bacillota</taxon>
        <taxon>Bacilli</taxon>
        <taxon>Bacillales</taxon>
        <taxon>Paenibacillaceae</taxon>
        <taxon>Paenibacillus</taxon>
    </lineage>
</organism>
<dbReference type="InterPro" id="IPR036188">
    <property type="entry name" value="FAD/NAD-bd_sf"/>
</dbReference>